<proteinExistence type="inferred from homology"/>
<dbReference type="InterPro" id="IPR051633">
    <property type="entry name" value="AceTr"/>
</dbReference>
<keyword evidence="5 6" id="KW-0472">Membrane</keyword>
<gene>
    <name evidence="7" type="ORF">Daus18300_003426</name>
</gene>
<protein>
    <recommendedName>
        <fullName evidence="9">GPR1/FUN34/YaaH-class plasma membrane protein</fullName>
    </recommendedName>
</protein>
<comment type="similarity">
    <text evidence="2">Belongs to the acetate uptake transporter (AceTr) (TC 2.A.96) family.</text>
</comment>
<evidence type="ECO:0000256" key="4">
    <source>
        <dbReference type="ARBA" id="ARBA00022989"/>
    </source>
</evidence>
<evidence type="ECO:0000256" key="6">
    <source>
        <dbReference type="SAM" id="Phobius"/>
    </source>
</evidence>
<evidence type="ECO:0000256" key="1">
    <source>
        <dbReference type="ARBA" id="ARBA00004141"/>
    </source>
</evidence>
<dbReference type="EMBL" id="JAWRVE010000021">
    <property type="protein sequence ID" value="KAL1874885.1"/>
    <property type="molecule type" value="Genomic_DNA"/>
</dbReference>
<evidence type="ECO:0000256" key="2">
    <source>
        <dbReference type="ARBA" id="ARBA00005587"/>
    </source>
</evidence>
<dbReference type="PANTHER" id="PTHR31123">
    <property type="entry name" value="ACCUMULATION OF DYADS PROTEIN 2-RELATED"/>
    <property type="match status" value="1"/>
</dbReference>
<reference evidence="7 8" key="1">
    <citation type="journal article" date="2024" name="IMA Fungus">
        <title>IMA Genome - F19 : A genome assembly and annotation guide to empower mycologists, including annotated draft genome sequences of Ceratocystis pirilliformis, Diaporthe australafricana, Fusarium ophioides, Paecilomyces lecythidis, and Sporothrix stenoceras.</title>
        <authorList>
            <person name="Aylward J."/>
            <person name="Wilson A.M."/>
            <person name="Visagie C.M."/>
            <person name="Spraker J."/>
            <person name="Barnes I."/>
            <person name="Buitendag C."/>
            <person name="Ceriani C."/>
            <person name="Del Mar Angel L."/>
            <person name="du Plessis D."/>
            <person name="Fuchs T."/>
            <person name="Gasser K."/>
            <person name="Kramer D."/>
            <person name="Li W."/>
            <person name="Munsamy K."/>
            <person name="Piso A."/>
            <person name="Price J.L."/>
            <person name="Sonnekus B."/>
            <person name="Thomas C."/>
            <person name="van der Nest A."/>
            <person name="van Dijk A."/>
            <person name="van Heerden A."/>
            <person name="van Vuuren N."/>
            <person name="Yilmaz N."/>
            <person name="Duong T.A."/>
            <person name="van der Merwe N.A."/>
            <person name="Wingfield M.J."/>
            <person name="Wingfield B.D."/>
        </authorList>
    </citation>
    <scope>NUCLEOTIDE SEQUENCE [LARGE SCALE GENOMIC DNA]</scope>
    <source>
        <strain evidence="7 8">CMW 18300</strain>
    </source>
</reference>
<keyword evidence="8" id="KW-1185">Reference proteome</keyword>
<name>A0ABR3XG01_9PEZI</name>
<keyword evidence="3 6" id="KW-0812">Transmembrane</keyword>
<organism evidence="7 8">
    <name type="scientific">Diaporthe australafricana</name>
    <dbReference type="NCBI Taxonomy" id="127596"/>
    <lineage>
        <taxon>Eukaryota</taxon>
        <taxon>Fungi</taxon>
        <taxon>Dikarya</taxon>
        <taxon>Ascomycota</taxon>
        <taxon>Pezizomycotina</taxon>
        <taxon>Sordariomycetes</taxon>
        <taxon>Sordariomycetidae</taxon>
        <taxon>Diaporthales</taxon>
        <taxon>Diaporthaceae</taxon>
        <taxon>Diaporthe</taxon>
    </lineage>
</organism>
<feature type="transmembrane region" description="Helical" evidence="6">
    <location>
        <begin position="240"/>
        <end position="264"/>
    </location>
</feature>
<feature type="transmembrane region" description="Helical" evidence="6">
    <location>
        <begin position="130"/>
        <end position="154"/>
    </location>
</feature>
<dbReference type="InterPro" id="IPR000791">
    <property type="entry name" value="Gpr1/Fun34/SatP-like"/>
</dbReference>
<dbReference type="Pfam" id="PF01184">
    <property type="entry name" value="Gpr1_Fun34_YaaH"/>
    <property type="match status" value="1"/>
</dbReference>
<dbReference type="PANTHER" id="PTHR31123:SF4">
    <property type="entry name" value="PROTEIN ALCS"/>
    <property type="match status" value="1"/>
</dbReference>
<evidence type="ECO:0000313" key="7">
    <source>
        <dbReference type="EMBL" id="KAL1874885.1"/>
    </source>
</evidence>
<feature type="transmembrane region" description="Helical" evidence="6">
    <location>
        <begin position="67"/>
        <end position="88"/>
    </location>
</feature>
<sequence>MSNRKNSKPDIQESRFDYQEDIGATLQQARTNGAVSISAELFEKLYLAPKTDVSGQLRRTFGNPTPIGLVGFLLALTPLSCDLMQWRGAASSGANGIPQFFFFGGLLQLTTGLLEFVLGNTFPSVVFCTYGAFFLSLGGTLNPSFAAFSSFAPAGQDASIGLTTQAFNAGFDLAHLRVGTGFFLVFMGVLSFIFFVCAFRTNVCFVIIFLTLVLTFAFLTVAYWLLAEDFTGNASTANDFVIAGGASAFVCCAAGWWILFAIVLESVDFPFQLPVGDLSRLVKPRAKLLPAHVQNGVV</sequence>
<keyword evidence="4 6" id="KW-1133">Transmembrane helix</keyword>
<dbReference type="Proteomes" id="UP001583177">
    <property type="component" value="Unassembled WGS sequence"/>
</dbReference>
<comment type="subcellular location">
    <subcellularLocation>
        <location evidence="1">Membrane</location>
        <topology evidence="1">Multi-pass membrane protein</topology>
    </subcellularLocation>
</comment>
<accession>A0ABR3XG01</accession>
<evidence type="ECO:0008006" key="9">
    <source>
        <dbReference type="Google" id="ProtNLM"/>
    </source>
</evidence>
<evidence type="ECO:0000256" key="5">
    <source>
        <dbReference type="ARBA" id="ARBA00023136"/>
    </source>
</evidence>
<evidence type="ECO:0000313" key="8">
    <source>
        <dbReference type="Proteomes" id="UP001583177"/>
    </source>
</evidence>
<evidence type="ECO:0000256" key="3">
    <source>
        <dbReference type="ARBA" id="ARBA00022692"/>
    </source>
</evidence>
<feature type="transmembrane region" description="Helical" evidence="6">
    <location>
        <begin position="203"/>
        <end position="225"/>
    </location>
</feature>
<feature type="transmembrane region" description="Helical" evidence="6">
    <location>
        <begin position="100"/>
        <end position="118"/>
    </location>
</feature>
<feature type="transmembrane region" description="Helical" evidence="6">
    <location>
        <begin position="174"/>
        <end position="196"/>
    </location>
</feature>
<comment type="caution">
    <text evidence="7">The sequence shown here is derived from an EMBL/GenBank/DDBJ whole genome shotgun (WGS) entry which is preliminary data.</text>
</comment>